<dbReference type="PIRSF" id="PIRSF006060">
    <property type="entry name" value="AA_transporter"/>
    <property type="match status" value="1"/>
</dbReference>
<feature type="transmembrane region" description="Helical" evidence="5">
    <location>
        <begin position="230"/>
        <end position="250"/>
    </location>
</feature>
<dbReference type="GO" id="GO:0016020">
    <property type="term" value="C:membrane"/>
    <property type="evidence" value="ECO:0007669"/>
    <property type="project" value="UniProtKB-SubCell"/>
</dbReference>
<evidence type="ECO:0000256" key="4">
    <source>
        <dbReference type="ARBA" id="ARBA00023136"/>
    </source>
</evidence>
<feature type="transmembrane region" description="Helical" evidence="5">
    <location>
        <begin position="287"/>
        <end position="310"/>
    </location>
</feature>
<feature type="transmembrane region" description="Helical" evidence="5">
    <location>
        <begin position="88"/>
        <end position="113"/>
    </location>
</feature>
<dbReference type="InterPro" id="IPR050598">
    <property type="entry name" value="AminoAcid_Transporter"/>
</dbReference>
<feature type="transmembrane region" description="Helical" evidence="5">
    <location>
        <begin position="156"/>
        <end position="176"/>
    </location>
</feature>
<dbReference type="PANTHER" id="PTHR11785:SF512">
    <property type="entry name" value="SOBREMESA, ISOFORM B"/>
    <property type="match status" value="1"/>
</dbReference>
<gene>
    <name evidence="6" type="ORF">FJZ00_07635</name>
</gene>
<evidence type="ECO:0000256" key="3">
    <source>
        <dbReference type="ARBA" id="ARBA00022989"/>
    </source>
</evidence>
<accession>A0A937X481</accession>
<evidence type="ECO:0000256" key="2">
    <source>
        <dbReference type="ARBA" id="ARBA00022692"/>
    </source>
</evidence>
<keyword evidence="4 5" id="KW-0472">Membrane</keyword>
<dbReference type="EMBL" id="VGJX01000409">
    <property type="protein sequence ID" value="MBM3275008.1"/>
    <property type="molecule type" value="Genomic_DNA"/>
</dbReference>
<dbReference type="GO" id="GO:0015179">
    <property type="term" value="F:L-amino acid transmembrane transporter activity"/>
    <property type="evidence" value="ECO:0007669"/>
    <property type="project" value="TreeGrafter"/>
</dbReference>
<comment type="caution">
    <text evidence="6">The sequence shown here is derived from an EMBL/GenBank/DDBJ whole genome shotgun (WGS) entry which is preliminary data.</text>
</comment>
<feature type="transmembrane region" description="Helical" evidence="5">
    <location>
        <begin position="125"/>
        <end position="149"/>
    </location>
</feature>
<feature type="transmembrane region" description="Helical" evidence="5">
    <location>
        <begin position="385"/>
        <end position="402"/>
    </location>
</feature>
<evidence type="ECO:0000313" key="7">
    <source>
        <dbReference type="Proteomes" id="UP000703893"/>
    </source>
</evidence>
<dbReference type="Gene3D" id="1.20.1740.10">
    <property type="entry name" value="Amino acid/polyamine transporter I"/>
    <property type="match status" value="1"/>
</dbReference>
<evidence type="ECO:0000256" key="1">
    <source>
        <dbReference type="ARBA" id="ARBA00004141"/>
    </source>
</evidence>
<comment type="subcellular location">
    <subcellularLocation>
        <location evidence="1">Membrane</location>
        <topology evidence="1">Multi-pass membrane protein</topology>
    </subcellularLocation>
</comment>
<feature type="transmembrane region" description="Helical" evidence="5">
    <location>
        <begin position="12"/>
        <end position="33"/>
    </location>
</feature>
<feature type="transmembrane region" description="Helical" evidence="5">
    <location>
        <begin position="45"/>
        <end position="67"/>
    </location>
</feature>
<evidence type="ECO:0000256" key="5">
    <source>
        <dbReference type="SAM" id="Phobius"/>
    </source>
</evidence>
<dbReference type="Proteomes" id="UP000703893">
    <property type="component" value="Unassembled WGS sequence"/>
</dbReference>
<sequence length="403" mass="41635">MATGVLSQNKHVGLASATGLVIASMIGSGVFVTSGFMARDLSPSAILAGWLVGGLLALCGAACYAAVAERIPRSGGEYRYLHDVYHPFAGYLAGWTSIVFGFAGPIAMAAMAAGAYADVLLFKGAALPLAIVLVLGLGLVQAGGVNLGAPVQNFGVLLKVATILVFLAGALISGASQPAQALPTPDTARELASLPFAVGQIYIGFAFAGWNVAAYMASEVKDSASNVPRAMFMGCIAVTIIYFLLNFVFVTTLPAEKLAEVASTQDRSLTLGHLVAIHLMGETGGRLASAMVFLVQVSAVCAFTMTGPRVCDAMARDGFLPEWVRWRDGRLGGLGPVGLVTGLATVMLLSNTYEALLNAVGVTLAIFGALSATAILKLEGRKLKPHLWAALVIFVGGVAWSVL</sequence>
<keyword evidence="2 5" id="KW-0812">Transmembrane</keyword>
<feature type="transmembrane region" description="Helical" evidence="5">
    <location>
        <begin position="196"/>
        <end position="218"/>
    </location>
</feature>
<dbReference type="PANTHER" id="PTHR11785">
    <property type="entry name" value="AMINO ACID TRANSPORTER"/>
    <property type="match status" value="1"/>
</dbReference>
<protein>
    <submittedName>
        <fullName evidence="6">APC family permease</fullName>
    </submittedName>
</protein>
<dbReference type="AlphaFoldDB" id="A0A937X481"/>
<keyword evidence="3 5" id="KW-1133">Transmembrane helix</keyword>
<organism evidence="6 7">
    <name type="scientific">Candidatus Tanganyikabacteria bacterium</name>
    <dbReference type="NCBI Taxonomy" id="2961651"/>
    <lineage>
        <taxon>Bacteria</taxon>
        <taxon>Bacillati</taxon>
        <taxon>Candidatus Sericytochromatia</taxon>
        <taxon>Candidatus Tanganyikabacteria</taxon>
    </lineage>
</organism>
<name>A0A937X481_9BACT</name>
<reference evidence="6 7" key="1">
    <citation type="submission" date="2019-03" db="EMBL/GenBank/DDBJ databases">
        <title>Lake Tanganyika Metagenome-Assembled Genomes (MAGs).</title>
        <authorList>
            <person name="Tran P."/>
        </authorList>
    </citation>
    <scope>NUCLEOTIDE SEQUENCE [LARGE SCALE GENOMIC DNA]</scope>
    <source>
        <strain evidence="6">K_DeepCast_65m_m2_236</strain>
    </source>
</reference>
<feature type="transmembrane region" description="Helical" evidence="5">
    <location>
        <begin position="355"/>
        <end position="378"/>
    </location>
</feature>
<feature type="transmembrane region" description="Helical" evidence="5">
    <location>
        <begin position="331"/>
        <end position="349"/>
    </location>
</feature>
<dbReference type="Pfam" id="PF13520">
    <property type="entry name" value="AA_permease_2"/>
    <property type="match status" value="1"/>
</dbReference>
<dbReference type="InterPro" id="IPR002293">
    <property type="entry name" value="AA/rel_permease1"/>
</dbReference>
<evidence type="ECO:0000313" key="6">
    <source>
        <dbReference type="EMBL" id="MBM3275008.1"/>
    </source>
</evidence>
<feature type="non-terminal residue" evidence="6">
    <location>
        <position position="403"/>
    </location>
</feature>
<proteinExistence type="predicted"/>